<comment type="caution">
    <text evidence="2">The sequence shown here is derived from an EMBL/GenBank/DDBJ whole genome shotgun (WGS) entry which is preliminary data.</text>
</comment>
<protein>
    <recommendedName>
        <fullName evidence="4">Antitoxin</fullName>
    </recommendedName>
</protein>
<dbReference type="SUPFAM" id="SSF143120">
    <property type="entry name" value="YefM-like"/>
    <property type="match status" value="1"/>
</dbReference>
<sequence>MSDHTKVSVRELQHKLSDYLELAKVKPLLVTKNGKDTAIIANPDKYKIVKTRPKKRSLDNIMSHPFIGLHKNRKDWKNKSAAKIAEELRNKAWYGK</sequence>
<comment type="similarity">
    <text evidence="1">Belongs to the phD/YefM antitoxin family.</text>
</comment>
<proteinExistence type="inferred from homology"/>
<evidence type="ECO:0000313" key="3">
    <source>
        <dbReference type="Proteomes" id="UP000034932"/>
    </source>
</evidence>
<evidence type="ECO:0008006" key="4">
    <source>
        <dbReference type="Google" id="ProtNLM"/>
    </source>
</evidence>
<dbReference type="Proteomes" id="UP000034932">
    <property type="component" value="Unassembled WGS sequence"/>
</dbReference>
<dbReference type="EMBL" id="LBVW01000006">
    <property type="protein sequence ID" value="KKQ93880.1"/>
    <property type="molecule type" value="Genomic_DNA"/>
</dbReference>
<name>A0A0G0M0N7_9BACT</name>
<gene>
    <name evidence="2" type="ORF">UT19_C0006G0008</name>
</gene>
<dbReference type="InterPro" id="IPR036165">
    <property type="entry name" value="YefM-like_sf"/>
</dbReference>
<dbReference type="STRING" id="1618573.UT19_C0006G0008"/>
<accession>A0A0G0M0N7</accession>
<evidence type="ECO:0000256" key="1">
    <source>
        <dbReference type="ARBA" id="ARBA00009981"/>
    </source>
</evidence>
<evidence type="ECO:0000313" key="2">
    <source>
        <dbReference type="EMBL" id="KKQ93880.1"/>
    </source>
</evidence>
<organism evidence="2 3">
    <name type="scientific">Candidatus Woesebacteria bacterium GW2011_GWB1_39_10b</name>
    <dbReference type="NCBI Taxonomy" id="1618573"/>
    <lineage>
        <taxon>Bacteria</taxon>
        <taxon>Candidatus Woeseibacteriota</taxon>
    </lineage>
</organism>
<reference evidence="2 3" key="1">
    <citation type="journal article" date="2015" name="Nature">
        <title>rRNA introns, odd ribosomes, and small enigmatic genomes across a large radiation of phyla.</title>
        <authorList>
            <person name="Brown C.T."/>
            <person name="Hug L.A."/>
            <person name="Thomas B.C."/>
            <person name="Sharon I."/>
            <person name="Castelle C.J."/>
            <person name="Singh A."/>
            <person name="Wilkins M.J."/>
            <person name="Williams K.H."/>
            <person name="Banfield J.F."/>
        </authorList>
    </citation>
    <scope>NUCLEOTIDE SEQUENCE [LARGE SCALE GENOMIC DNA]</scope>
</reference>
<dbReference type="AlphaFoldDB" id="A0A0G0M0N7"/>